<reference evidence="1 2" key="1">
    <citation type="submission" date="2017-12" db="EMBL/GenBank/DDBJ databases">
        <title>High-resolution comparative analysis of great ape genomes.</title>
        <authorList>
            <person name="Pollen A."/>
            <person name="Hastie A."/>
            <person name="Hormozdiari F."/>
            <person name="Dougherty M."/>
            <person name="Liu R."/>
            <person name="Chaisson M."/>
            <person name="Hoppe E."/>
            <person name="Hill C."/>
            <person name="Pang A."/>
            <person name="Hillier L."/>
            <person name="Baker C."/>
            <person name="Armstrong J."/>
            <person name="Shendure J."/>
            <person name="Paten B."/>
            <person name="Wilson R."/>
            <person name="Chao H."/>
            <person name="Schneider V."/>
            <person name="Ventura M."/>
            <person name="Kronenberg Z."/>
            <person name="Murali S."/>
            <person name="Gordon D."/>
            <person name="Cantsilieris S."/>
            <person name="Munson K."/>
            <person name="Nelson B."/>
            <person name="Raja A."/>
            <person name="Underwood J."/>
            <person name="Diekhans M."/>
            <person name="Fiddes I."/>
            <person name="Haussler D."/>
            <person name="Eichler E."/>
        </authorList>
    </citation>
    <scope>NUCLEOTIDE SEQUENCE [LARGE SCALE GENOMIC DNA]</scope>
    <source>
        <strain evidence="1">Yerkes chimp pedigree #C0471</strain>
    </source>
</reference>
<feature type="non-terminal residue" evidence="1">
    <location>
        <position position="1"/>
    </location>
</feature>
<comment type="caution">
    <text evidence="1">The sequence shown here is derived from an EMBL/GenBank/DDBJ whole genome shotgun (WGS) entry which is preliminary data.</text>
</comment>
<protein>
    <submittedName>
        <fullName evidence="1">EEF1AKMT2 isoform 6</fullName>
    </submittedName>
</protein>
<dbReference type="EMBL" id="NBAG03000436">
    <property type="protein sequence ID" value="PNI24698.1"/>
    <property type="molecule type" value="Genomic_DNA"/>
</dbReference>
<gene>
    <name evidence="1" type="ORF">CK820_G0045633</name>
</gene>
<name>A0A2J8JPJ9_PANTR</name>
<proteinExistence type="predicted"/>
<evidence type="ECO:0000313" key="2">
    <source>
        <dbReference type="Proteomes" id="UP000236370"/>
    </source>
</evidence>
<dbReference type="Proteomes" id="UP000236370">
    <property type="component" value="Unassembled WGS sequence"/>
</dbReference>
<evidence type="ECO:0000313" key="1">
    <source>
        <dbReference type="EMBL" id="PNI24698.1"/>
    </source>
</evidence>
<accession>A0A2J8JPJ9</accession>
<organism evidence="1 2">
    <name type="scientific">Pan troglodytes</name>
    <name type="common">Chimpanzee</name>
    <dbReference type="NCBI Taxonomy" id="9598"/>
    <lineage>
        <taxon>Eukaryota</taxon>
        <taxon>Metazoa</taxon>
        <taxon>Chordata</taxon>
        <taxon>Craniata</taxon>
        <taxon>Vertebrata</taxon>
        <taxon>Euteleostomi</taxon>
        <taxon>Mammalia</taxon>
        <taxon>Eutheria</taxon>
        <taxon>Euarchontoglires</taxon>
        <taxon>Primates</taxon>
        <taxon>Haplorrhini</taxon>
        <taxon>Catarrhini</taxon>
        <taxon>Hominidae</taxon>
        <taxon>Pan</taxon>
    </lineage>
</organism>
<dbReference type="AlphaFoldDB" id="A0A2J8JPJ9"/>
<sequence length="30" mass="3301">FELLEELPTPKFSFGGRSGNSVAALVFQKM</sequence>